<evidence type="ECO:0008006" key="3">
    <source>
        <dbReference type="Google" id="ProtNLM"/>
    </source>
</evidence>
<dbReference type="AlphaFoldDB" id="A0A518BD05"/>
<proteinExistence type="predicted"/>
<dbReference type="KEGG" id="knv:Pan216_57540"/>
<protein>
    <recommendedName>
        <fullName evidence="3">DUF3352 domain-containing protein</fullName>
    </recommendedName>
</protein>
<gene>
    <name evidence="1" type="ORF">Pan216_57540</name>
</gene>
<accession>A0A518BD05</accession>
<dbReference type="Proteomes" id="UP000317093">
    <property type="component" value="Chromosome"/>
</dbReference>
<evidence type="ECO:0000313" key="2">
    <source>
        <dbReference type="Proteomes" id="UP000317093"/>
    </source>
</evidence>
<reference evidence="1 2" key="1">
    <citation type="submission" date="2019-02" db="EMBL/GenBank/DDBJ databases">
        <title>Deep-cultivation of Planctomycetes and their phenomic and genomic characterization uncovers novel biology.</title>
        <authorList>
            <person name="Wiegand S."/>
            <person name="Jogler M."/>
            <person name="Boedeker C."/>
            <person name="Pinto D."/>
            <person name="Vollmers J."/>
            <person name="Rivas-Marin E."/>
            <person name="Kohn T."/>
            <person name="Peeters S.H."/>
            <person name="Heuer A."/>
            <person name="Rast P."/>
            <person name="Oberbeckmann S."/>
            <person name="Bunk B."/>
            <person name="Jeske O."/>
            <person name="Meyerdierks A."/>
            <person name="Storesund J.E."/>
            <person name="Kallscheuer N."/>
            <person name="Luecker S."/>
            <person name="Lage O.M."/>
            <person name="Pohl T."/>
            <person name="Merkel B.J."/>
            <person name="Hornburger P."/>
            <person name="Mueller R.-W."/>
            <person name="Bruemmer F."/>
            <person name="Labrenz M."/>
            <person name="Spormann A.M."/>
            <person name="Op den Camp H."/>
            <person name="Overmann J."/>
            <person name="Amann R."/>
            <person name="Jetten M.S.M."/>
            <person name="Mascher T."/>
            <person name="Medema M.H."/>
            <person name="Devos D.P."/>
            <person name="Kaster A.-K."/>
            <person name="Ovreas L."/>
            <person name="Rohde M."/>
            <person name="Galperin M.Y."/>
            <person name="Jogler C."/>
        </authorList>
    </citation>
    <scope>NUCLEOTIDE SEQUENCE [LARGE SCALE GENOMIC DNA]</scope>
    <source>
        <strain evidence="1 2">Pan216</strain>
    </source>
</reference>
<organism evidence="1 2">
    <name type="scientific">Kolteria novifilia</name>
    <dbReference type="NCBI Taxonomy" id="2527975"/>
    <lineage>
        <taxon>Bacteria</taxon>
        <taxon>Pseudomonadati</taxon>
        <taxon>Planctomycetota</taxon>
        <taxon>Planctomycetia</taxon>
        <taxon>Kolteriales</taxon>
        <taxon>Kolteriaceae</taxon>
        <taxon>Kolteria</taxon>
    </lineage>
</organism>
<evidence type="ECO:0000313" key="1">
    <source>
        <dbReference type="EMBL" id="QDU64861.1"/>
    </source>
</evidence>
<name>A0A518BD05_9BACT</name>
<sequence length="580" mass="62515">MKRCLEGRRLARRAGLLVAIAAMSIAWIRPGRAEDLAAKIPASSDVVLITGDLLKLEADVRAFAQAIDTPFPPKPTLQNLAASLPFSQTWDPSAGIALVVNEFPESIDGPPTRFPRQLVLLVGVTDAEKAIASFGGNKEGNFTKASLMGKPVTILPHGKTLVIAENSEALAPFEKLDKPIADRWTNEEKQLEAKSGLFVWVDVKASRPLVDSLLGQAKEGIKGQFRPGNPAFEAAGGNAEMLGTILRWYVSGAQSLVGQTDSLSVGLSVSAERVAKNVAFNFSEGSYLAKEFADIPAARKDLLAGLPVTNFYIVQAIDMAPLRGLSEKMAKSLFELPGIADGVSEEEKAASIKQTEAIFEQIESFNLTSSFDGAGLSMMGSYSVKDSSELIGQMKSVLKAMEPMLGSMMMGAKLVNLPDEEVDGMTVTRFGYDLKDASPMMKQTFDKIYGPSVEMDFAPVSPTKVAFVFAGKPDMLKEVKSPTSELLGEERIKRIVADLPENSYATFLVGPFGYIQLIKRSMPDVPNTPLKNFTAPKELPSPIGMAMTAENGGMQFHGVVRADTVRIIVESARSAFMPKP</sequence>
<dbReference type="RefSeq" id="WP_145263352.1">
    <property type="nucleotide sequence ID" value="NZ_CP036279.1"/>
</dbReference>
<dbReference type="EMBL" id="CP036279">
    <property type="protein sequence ID" value="QDU64861.1"/>
    <property type="molecule type" value="Genomic_DNA"/>
</dbReference>
<keyword evidence="2" id="KW-1185">Reference proteome</keyword>